<dbReference type="InterPro" id="IPR052514">
    <property type="entry name" value="SAM-dependent_MTase"/>
</dbReference>
<keyword evidence="3" id="KW-1185">Reference proteome</keyword>
<dbReference type="Gene3D" id="3.40.50.150">
    <property type="entry name" value="Vaccinia Virus protein VP39"/>
    <property type="match status" value="1"/>
</dbReference>
<dbReference type="GO" id="GO:0032259">
    <property type="term" value="P:methylation"/>
    <property type="evidence" value="ECO:0007669"/>
    <property type="project" value="UniProtKB-KW"/>
</dbReference>
<sequence>MFHTPRLLRRVHLTRNLVSSVLKTYARLFRHRYMVERRMGVLLLLDQINAVDRNLLFRGVWEEEQIDALAALTLQHPALNKGAVFLDIGAHSGLYSLVLASRLPFEAIVAYEPAPANLVQLRANLWINDALAKVRVVEQAVADKPGRASFVVSLAKNRGHSRILEGEAEAGETLIDVEVTTVDATLDVTGKLVVAKIDVEGGETKVLEGMEATLRRNAAVLQVEYFAGPVEELDRRLAPLDLRRVRSLGYDHFYVKD</sequence>
<gene>
    <name evidence="2" type="ORF">NK718_16405</name>
</gene>
<dbReference type="PANTHER" id="PTHR34203:SF15">
    <property type="entry name" value="SLL1173 PROTEIN"/>
    <property type="match status" value="1"/>
</dbReference>
<evidence type="ECO:0000259" key="1">
    <source>
        <dbReference type="Pfam" id="PF05050"/>
    </source>
</evidence>
<accession>A0ABT1LF41</accession>
<dbReference type="NCBIfam" id="TIGR01444">
    <property type="entry name" value="fkbM_fam"/>
    <property type="match status" value="1"/>
</dbReference>
<dbReference type="RefSeq" id="WP_254744453.1">
    <property type="nucleotide sequence ID" value="NZ_JANCLU010000017.1"/>
</dbReference>
<evidence type="ECO:0000313" key="3">
    <source>
        <dbReference type="Proteomes" id="UP001205890"/>
    </source>
</evidence>
<proteinExistence type="predicted"/>
<dbReference type="GO" id="GO:0008168">
    <property type="term" value="F:methyltransferase activity"/>
    <property type="evidence" value="ECO:0007669"/>
    <property type="project" value="UniProtKB-KW"/>
</dbReference>
<keyword evidence="2" id="KW-0489">Methyltransferase</keyword>
<dbReference type="EMBL" id="JANCLU010000017">
    <property type="protein sequence ID" value="MCP8940110.1"/>
    <property type="molecule type" value="Genomic_DNA"/>
</dbReference>
<feature type="domain" description="Methyltransferase FkbM" evidence="1">
    <location>
        <begin position="87"/>
        <end position="229"/>
    </location>
</feature>
<comment type="caution">
    <text evidence="2">The sequence shown here is derived from an EMBL/GenBank/DDBJ whole genome shotgun (WGS) entry which is preliminary data.</text>
</comment>
<dbReference type="PANTHER" id="PTHR34203">
    <property type="entry name" value="METHYLTRANSFERASE, FKBM FAMILY PROTEIN"/>
    <property type="match status" value="1"/>
</dbReference>
<dbReference type="Pfam" id="PF05050">
    <property type="entry name" value="Methyltransf_21"/>
    <property type="match status" value="1"/>
</dbReference>
<evidence type="ECO:0000313" key="2">
    <source>
        <dbReference type="EMBL" id="MCP8940110.1"/>
    </source>
</evidence>
<organism evidence="2 3">
    <name type="scientific">Alsobacter ponti</name>
    <dbReference type="NCBI Taxonomy" id="2962936"/>
    <lineage>
        <taxon>Bacteria</taxon>
        <taxon>Pseudomonadati</taxon>
        <taxon>Pseudomonadota</taxon>
        <taxon>Alphaproteobacteria</taxon>
        <taxon>Hyphomicrobiales</taxon>
        <taxon>Alsobacteraceae</taxon>
        <taxon>Alsobacter</taxon>
    </lineage>
</organism>
<keyword evidence="2" id="KW-0808">Transferase</keyword>
<dbReference type="SUPFAM" id="SSF53335">
    <property type="entry name" value="S-adenosyl-L-methionine-dependent methyltransferases"/>
    <property type="match status" value="1"/>
</dbReference>
<dbReference type="Proteomes" id="UP001205890">
    <property type="component" value="Unassembled WGS sequence"/>
</dbReference>
<name>A0ABT1LF41_9HYPH</name>
<dbReference type="InterPro" id="IPR006342">
    <property type="entry name" value="FkbM_mtfrase"/>
</dbReference>
<reference evidence="2 3" key="1">
    <citation type="submission" date="2022-07" db="EMBL/GenBank/DDBJ databases">
        <authorList>
            <person name="Li W.-J."/>
            <person name="Deng Q.-Q."/>
        </authorList>
    </citation>
    <scope>NUCLEOTIDE SEQUENCE [LARGE SCALE GENOMIC DNA]</scope>
    <source>
        <strain evidence="2 3">SYSU M60028</strain>
    </source>
</reference>
<protein>
    <submittedName>
        <fullName evidence="2">FkbM family methyltransferase</fullName>
    </submittedName>
</protein>
<dbReference type="InterPro" id="IPR029063">
    <property type="entry name" value="SAM-dependent_MTases_sf"/>
</dbReference>